<keyword evidence="1" id="KW-0479">Metal-binding</keyword>
<dbReference type="InterPro" id="IPR000306">
    <property type="entry name" value="Znf_FYVE"/>
</dbReference>
<feature type="region of interest" description="Disordered" evidence="5">
    <location>
        <begin position="374"/>
        <end position="401"/>
    </location>
</feature>
<protein>
    <recommendedName>
        <fullName evidence="6">FYVE-type domain-containing protein</fullName>
    </recommendedName>
</protein>
<proteinExistence type="predicted"/>
<dbReference type="SUPFAM" id="SSF57903">
    <property type="entry name" value="FYVE/PHD zinc finger"/>
    <property type="match status" value="1"/>
</dbReference>
<feature type="compositionally biased region" description="Low complexity" evidence="5">
    <location>
        <begin position="52"/>
        <end position="63"/>
    </location>
</feature>
<dbReference type="InterPro" id="IPR017455">
    <property type="entry name" value="Znf_FYVE-rel"/>
</dbReference>
<sequence>MPTETLVTKTTNNMDQRHTRLSGFANNHRRKSMTVAEGAKSRFSSMMLRRPSQSSNHSSSSSSNGGGGGEPPEPKQSVSRRQSLTRMTASSLAKVVPSLNKGSNNQEGSPSFMVRRRNSVMSFSSQNNTTPHQQPPPVTPQPSGSLVVKSSTSSSNMGGHKWPNFTRLRRPSSPTPTPLKQQHARRASMQKDPSKLATLASAQQPSPPQPQQLIHPYHQQQQQRPSSPPSPTPPSTQQQQRATLLPRSVSNTQRPLKDESGASNNNNAPVRRRSSVQIDNDSTISNNSSIRRRSSMMLDSDISAESRRSNASSCHRHHRSQQQNEPYQPVWLRRQTQCAACNPNPVRKSLSRSSSMYDVAGVAQQQHPRAIHTGAQQHPNTHATTATSSSSSSSQNNTTPPTAAATAAAAMAAAAAVVSAAAATAACGISTTTPALVDEQWGLTQSNNDDKWMRLISSCMAQSGRLERLARDMVATEKQAASMIESQQSMEQLMKRRDDQHHNNIRHCESLVRAQREMLNEMESLLTEYGIKKNNQQQKQPSSSPTTDQHEQQRQAMTTPPPSSPSDYSASLPSMPPSPSSSNHNNENEENEQENATPSEDVNTKEQEQAPSSSSPQDDKEQEAADDSVQEQHDDQSSSSSSSDKEQPKTLGDFVEDSVSRIRWTVSQWVGGSVGTGQLVKCEMGPDGQTSTIIVAGTGVTTEPKLLPKHLICQDMETKPVYYHQYILYIEREDRANRFCLLPPSHWVADAQAQHCQFAYADESGQIKCQSEFDWAVRRHHCRRCGHIFCNSHSSNRLPLFDTVNGKAEWSRVCDTCFYDLAGASLFHPTEQQQQLQQS</sequence>
<organism evidence="7 8">
    <name type="scientific">Lichtheimia ornata</name>
    <dbReference type="NCBI Taxonomy" id="688661"/>
    <lineage>
        <taxon>Eukaryota</taxon>
        <taxon>Fungi</taxon>
        <taxon>Fungi incertae sedis</taxon>
        <taxon>Mucoromycota</taxon>
        <taxon>Mucoromycotina</taxon>
        <taxon>Mucoromycetes</taxon>
        <taxon>Mucorales</taxon>
        <taxon>Lichtheimiaceae</taxon>
        <taxon>Lichtheimia</taxon>
    </lineage>
</organism>
<feature type="region of interest" description="Disordered" evidence="5">
    <location>
        <begin position="123"/>
        <end position="328"/>
    </location>
</feature>
<dbReference type="CDD" id="cd15760">
    <property type="entry name" value="FYVE_scVPS27p_like"/>
    <property type="match status" value="1"/>
</dbReference>
<feature type="region of interest" description="Disordered" evidence="5">
    <location>
        <begin position="534"/>
        <end position="654"/>
    </location>
</feature>
<dbReference type="Gene3D" id="3.30.40.10">
    <property type="entry name" value="Zinc/RING finger domain, C3HC4 (zinc finger)"/>
    <property type="match status" value="1"/>
</dbReference>
<keyword evidence="3" id="KW-0862">Zinc</keyword>
<dbReference type="Proteomes" id="UP001234581">
    <property type="component" value="Unassembled WGS sequence"/>
</dbReference>
<accession>A0AAD7UTN5</accession>
<dbReference type="InterPro" id="IPR013083">
    <property type="entry name" value="Znf_RING/FYVE/PHD"/>
</dbReference>
<dbReference type="PANTHER" id="PTHR39490">
    <property type="entry name" value="ARRESTIN DOMAIN-CONTAINING PROTEIN D"/>
    <property type="match status" value="1"/>
</dbReference>
<dbReference type="InterPro" id="IPR052113">
    <property type="entry name" value="FYVE-type_Zinc_Finger"/>
</dbReference>
<dbReference type="AlphaFoldDB" id="A0AAD7UTN5"/>
<feature type="compositionally biased region" description="Low complexity" evidence="5">
    <location>
        <begin position="379"/>
        <end position="401"/>
    </location>
</feature>
<dbReference type="EMBL" id="JARTCD010000089">
    <property type="protein sequence ID" value="KAJ8652933.1"/>
    <property type="molecule type" value="Genomic_DNA"/>
</dbReference>
<dbReference type="GO" id="GO:0008270">
    <property type="term" value="F:zinc ion binding"/>
    <property type="evidence" value="ECO:0007669"/>
    <property type="project" value="UniProtKB-KW"/>
</dbReference>
<dbReference type="PROSITE" id="PS50178">
    <property type="entry name" value="ZF_FYVE"/>
    <property type="match status" value="1"/>
</dbReference>
<feature type="compositionally biased region" description="Low complexity" evidence="5">
    <location>
        <begin position="534"/>
        <end position="545"/>
    </location>
</feature>
<evidence type="ECO:0000256" key="2">
    <source>
        <dbReference type="ARBA" id="ARBA00022771"/>
    </source>
</evidence>
<feature type="domain" description="FYVE-type" evidence="6">
    <location>
        <begin position="769"/>
        <end position="822"/>
    </location>
</feature>
<dbReference type="Pfam" id="PF01363">
    <property type="entry name" value="FYVE"/>
    <property type="match status" value="1"/>
</dbReference>
<feature type="compositionally biased region" description="Low complexity" evidence="5">
    <location>
        <begin position="278"/>
        <end position="303"/>
    </location>
</feature>
<evidence type="ECO:0000256" key="4">
    <source>
        <dbReference type="PROSITE-ProRule" id="PRU00091"/>
    </source>
</evidence>
<feature type="compositionally biased region" description="Polar residues" evidence="5">
    <location>
        <begin position="76"/>
        <end position="91"/>
    </location>
</feature>
<comment type="caution">
    <text evidence="7">The sequence shown here is derived from an EMBL/GenBank/DDBJ whole genome shotgun (WGS) entry which is preliminary data.</text>
</comment>
<evidence type="ECO:0000313" key="7">
    <source>
        <dbReference type="EMBL" id="KAJ8652933.1"/>
    </source>
</evidence>
<feature type="compositionally biased region" description="Low complexity" evidence="5">
    <location>
        <begin position="141"/>
        <end position="155"/>
    </location>
</feature>
<evidence type="ECO:0000256" key="5">
    <source>
        <dbReference type="SAM" id="MobiDB-lite"/>
    </source>
</evidence>
<name>A0AAD7UTN5_9FUNG</name>
<dbReference type="InterPro" id="IPR011011">
    <property type="entry name" value="Znf_FYVE_PHD"/>
</dbReference>
<evidence type="ECO:0000313" key="8">
    <source>
        <dbReference type="Proteomes" id="UP001234581"/>
    </source>
</evidence>
<dbReference type="GeneID" id="83218796"/>
<keyword evidence="8" id="KW-1185">Reference proteome</keyword>
<dbReference type="RefSeq" id="XP_058337847.1">
    <property type="nucleotide sequence ID" value="XM_058491363.1"/>
</dbReference>
<reference evidence="7 8" key="1">
    <citation type="submission" date="2023-03" db="EMBL/GenBank/DDBJ databases">
        <title>Genome sequence of Lichtheimia ornata CBS 291.66.</title>
        <authorList>
            <person name="Mohabir J.T."/>
            <person name="Shea T.P."/>
            <person name="Kurbessoian T."/>
            <person name="Berby B."/>
            <person name="Fontaine J."/>
            <person name="Livny J."/>
            <person name="Gnirke A."/>
            <person name="Stajich J.E."/>
            <person name="Cuomo C.A."/>
        </authorList>
    </citation>
    <scope>NUCLEOTIDE SEQUENCE [LARGE SCALE GENOMIC DNA]</scope>
    <source>
        <strain evidence="7">CBS 291.66</strain>
    </source>
</reference>
<evidence type="ECO:0000259" key="6">
    <source>
        <dbReference type="PROSITE" id="PS50178"/>
    </source>
</evidence>
<evidence type="ECO:0000256" key="1">
    <source>
        <dbReference type="ARBA" id="ARBA00022723"/>
    </source>
</evidence>
<evidence type="ECO:0000256" key="3">
    <source>
        <dbReference type="ARBA" id="ARBA00022833"/>
    </source>
</evidence>
<dbReference type="SMART" id="SM00064">
    <property type="entry name" value="FYVE"/>
    <property type="match status" value="1"/>
</dbReference>
<keyword evidence="2 4" id="KW-0863">Zinc-finger</keyword>
<feature type="compositionally biased region" description="Polar residues" evidence="5">
    <location>
        <begin position="100"/>
        <end position="109"/>
    </location>
</feature>
<feature type="compositionally biased region" description="Low complexity" evidence="5">
    <location>
        <begin position="211"/>
        <end position="225"/>
    </location>
</feature>
<feature type="region of interest" description="Disordered" evidence="5">
    <location>
        <begin position="1"/>
        <end position="111"/>
    </location>
</feature>
<feature type="compositionally biased region" description="Polar residues" evidence="5">
    <location>
        <begin position="1"/>
        <end position="14"/>
    </location>
</feature>
<gene>
    <name evidence="7" type="ORF">O0I10_011395</name>
</gene>
<dbReference type="PANTHER" id="PTHR39490:SF13">
    <property type="entry name" value="FYVE-TYPE DOMAIN-CONTAINING PROTEIN"/>
    <property type="match status" value="1"/>
</dbReference>